<keyword evidence="3" id="KW-1185">Reference proteome</keyword>
<dbReference type="Pfam" id="PF12728">
    <property type="entry name" value="HTH_17"/>
    <property type="match status" value="1"/>
</dbReference>
<organism evidence="2 3">
    <name type="scientific">Brevibacterium aurantiacum</name>
    <dbReference type="NCBI Taxonomy" id="273384"/>
    <lineage>
        <taxon>Bacteria</taxon>
        <taxon>Bacillati</taxon>
        <taxon>Actinomycetota</taxon>
        <taxon>Actinomycetes</taxon>
        <taxon>Micrococcales</taxon>
        <taxon>Brevibacteriaceae</taxon>
        <taxon>Brevibacterium</taxon>
    </lineage>
</organism>
<dbReference type="AlphaFoldDB" id="A0A556C5A3"/>
<dbReference type="NCBIfam" id="TIGR01764">
    <property type="entry name" value="excise"/>
    <property type="match status" value="1"/>
</dbReference>
<evidence type="ECO:0000313" key="3">
    <source>
        <dbReference type="Proteomes" id="UP000316406"/>
    </source>
</evidence>
<gene>
    <name evidence="2" type="ORF">FO013_19245</name>
</gene>
<dbReference type="SUPFAM" id="SSF46955">
    <property type="entry name" value="Putative DNA-binding domain"/>
    <property type="match status" value="1"/>
</dbReference>
<dbReference type="EMBL" id="VLTK01000015">
    <property type="protein sequence ID" value="TSI12612.1"/>
    <property type="molecule type" value="Genomic_DNA"/>
</dbReference>
<dbReference type="InterPro" id="IPR009061">
    <property type="entry name" value="DNA-bd_dom_put_sf"/>
</dbReference>
<dbReference type="Proteomes" id="UP000316406">
    <property type="component" value="Unassembled WGS sequence"/>
</dbReference>
<dbReference type="GO" id="GO:0003677">
    <property type="term" value="F:DNA binding"/>
    <property type="evidence" value="ECO:0007669"/>
    <property type="project" value="InterPro"/>
</dbReference>
<name>A0A556C5A3_BREAU</name>
<reference evidence="2 3" key="1">
    <citation type="submission" date="2019-07" db="EMBL/GenBank/DDBJ databases">
        <title>Draft genome sequence of Brevibacterium aurantiacum XU54 isolated from Xinjiang China.</title>
        <authorList>
            <person name="Xu X."/>
        </authorList>
    </citation>
    <scope>NUCLEOTIDE SEQUENCE [LARGE SCALE GENOMIC DNA]</scope>
    <source>
        <strain evidence="2 3">XU54</strain>
    </source>
</reference>
<proteinExistence type="predicted"/>
<feature type="domain" description="Helix-turn-helix" evidence="1">
    <location>
        <begin position="9"/>
        <end position="44"/>
    </location>
</feature>
<comment type="caution">
    <text evidence="2">The sequence shown here is derived from an EMBL/GenBank/DDBJ whole genome shotgun (WGS) entry which is preliminary data.</text>
</comment>
<dbReference type="InterPro" id="IPR041657">
    <property type="entry name" value="HTH_17"/>
</dbReference>
<dbReference type="OrthoDB" id="271159at2"/>
<evidence type="ECO:0000259" key="1">
    <source>
        <dbReference type="Pfam" id="PF12728"/>
    </source>
</evidence>
<accession>A0A556C5A3</accession>
<dbReference type="InterPro" id="IPR010093">
    <property type="entry name" value="SinI_DNA-bd"/>
</dbReference>
<sequence>MSEKSMKTYLTIAQVAEVTQTSTTTVRRWIAQGELRAYRFGAQYSDRSCRPRQDAQAGQPRWE</sequence>
<evidence type="ECO:0000313" key="2">
    <source>
        <dbReference type="EMBL" id="TSI12612.1"/>
    </source>
</evidence>
<protein>
    <submittedName>
        <fullName evidence="2">Helix-turn-helix domain-containing protein</fullName>
    </submittedName>
</protein>